<dbReference type="Pfam" id="PF13905">
    <property type="entry name" value="Thioredoxin_8"/>
    <property type="match status" value="1"/>
</dbReference>
<dbReference type="PROSITE" id="PS51352">
    <property type="entry name" value="THIOREDOXIN_2"/>
    <property type="match status" value="1"/>
</dbReference>
<accession>A0AA86U7U8</accession>
<name>A0AA86U7U8_9EUKA</name>
<dbReference type="PANTHER" id="PTHR42852">
    <property type="entry name" value="THIOL:DISULFIDE INTERCHANGE PROTEIN DSBE"/>
    <property type="match status" value="1"/>
</dbReference>
<dbReference type="AlphaFoldDB" id="A0AA86U7U8"/>
<dbReference type="InterPro" id="IPR036249">
    <property type="entry name" value="Thioredoxin-like_sf"/>
</dbReference>
<proteinExistence type="predicted"/>
<dbReference type="Gene3D" id="3.40.30.10">
    <property type="entry name" value="Glutaredoxin"/>
    <property type="match status" value="1"/>
</dbReference>
<comment type="caution">
    <text evidence="2">The sequence shown here is derived from an EMBL/GenBank/DDBJ whole genome shotgun (WGS) entry which is preliminary data.</text>
</comment>
<feature type="domain" description="Thioredoxin" evidence="1">
    <location>
        <begin position="1"/>
        <end position="134"/>
    </location>
</feature>
<dbReference type="CDD" id="cd02966">
    <property type="entry name" value="TlpA_like_family"/>
    <property type="match status" value="1"/>
</dbReference>
<reference evidence="3 4" key="2">
    <citation type="submission" date="2024-07" db="EMBL/GenBank/DDBJ databases">
        <authorList>
            <person name="Akdeniz Z."/>
        </authorList>
    </citation>
    <scope>NUCLEOTIDE SEQUENCE [LARGE SCALE GENOMIC DNA]</scope>
</reference>
<protein>
    <submittedName>
        <fullName evidence="2">Putative</fullName>
    </submittedName>
</protein>
<reference evidence="2" key="1">
    <citation type="submission" date="2023-06" db="EMBL/GenBank/DDBJ databases">
        <authorList>
            <person name="Kurt Z."/>
        </authorList>
    </citation>
    <scope>NUCLEOTIDE SEQUENCE</scope>
</reference>
<evidence type="ECO:0000313" key="2">
    <source>
        <dbReference type="EMBL" id="CAI9941052.1"/>
    </source>
</evidence>
<dbReference type="EMBL" id="CAXDID020000075">
    <property type="protein sequence ID" value="CAL6015873.1"/>
    <property type="molecule type" value="Genomic_DNA"/>
</dbReference>
<keyword evidence="4" id="KW-1185">Reference proteome</keyword>
<dbReference type="InterPro" id="IPR012336">
    <property type="entry name" value="Thioredoxin-like_fold"/>
</dbReference>
<gene>
    <name evidence="3" type="ORF">HINF_LOCUS25233</name>
    <name evidence="2" type="ORF">HINF_LOCUS28697</name>
</gene>
<dbReference type="InterPro" id="IPR050553">
    <property type="entry name" value="Thioredoxin_ResA/DsbE_sf"/>
</dbReference>
<dbReference type="EMBL" id="CATOUU010000687">
    <property type="protein sequence ID" value="CAI9941052.1"/>
    <property type="molecule type" value="Genomic_DNA"/>
</dbReference>
<dbReference type="SUPFAM" id="SSF52833">
    <property type="entry name" value="Thioredoxin-like"/>
    <property type="match status" value="1"/>
</dbReference>
<dbReference type="PANTHER" id="PTHR42852:SF18">
    <property type="entry name" value="CHROMOSOME UNDETERMINED SCAFFOLD_47, WHOLE GENOME SHOTGUN SEQUENCE"/>
    <property type="match status" value="1"/>
</dbReference>
<evidence type="ECO:0000259" key="1">
    <source>
        <dbReference type="PROSITE" id="PS51352"/>
    </source>
</evidence>
<dbReference type="GO" id="GO:0016491">
    <property type="term" value="F:oxidoreductase activity"/>
    <property type="evidence" value="ECO:0007669"/>
    <property type="project" value="InterPro"/>
</dbReference>
<dbReference type="InterPro" id="IPR013766">
    <property type="entry name" value="Thioredoxin_domain"/>
</dbReference>
<evidence type="ECO:0000313" key="4">
    <source>
        <dbReference type="Proteomes" id="UP001642409"/>
    </source>
</evidence>
<sequence length="134" mass="15205">MSSAILSNLQYLTQIKEPQSNQPVMIECFATWCPPCRAAIPHLAQMTKEYSNIYIVSVSQEPIGTVQQLKDKMQPMKFYNLAIDQSGQLQKLMTQHQVNGIPHAFIFDAAGQLMWHGHPMDEECKESLEVLNIV</sequence>
<evidence type="ECO:0000313" key="3">
    <source>
        <dbReference type="EMBL" id="CAL6015873.1"/>
    </source>
</evidence>
<organism evidence="2">
    <name type="scientific">Hexamita inflata</name>
    <dbReference type="NCBI Taxonomy" id="28002"/>
    <lineage>
        <taxon>Eukaryota</taxon>
        <taxon>Metamonada</taxon>
        <taxon>Diplomonadida</taxon>
        <taxon>Hexamitidae</taxon>
        <taxon>Hexamitinae</taxon>
        <taxon>Hexamita</taxon>
    </lineage>
</organism>
<dbReference type="GO" id="GO:0016209">
    <property type="term" value="F:antioxidant activity"/>
    <property type="evidence" value="ECO:0007669"/>
    <property type="project" value="InterPro"/>
</dbReference>
<dbReference type="Proteomes" id="UP001642409">
    <property type="component" value="Unassembled WGS sequence"/>
</dbReference>